<dbReference type="InterPro" id="IPR017896">
    <property type="entry name" value="4Fe4S_Fe-S-bd"/>
</dbReference>
<dbReference type="InterPro" id="IPR009051">
    <property type="entry name" value="Helical_ferredxn"/>
</dbReference>
<sequence>MKPTDTADPDYFHKVIDCQHACPAHTPVPEYIRLIAQGRFTDAYMVNRRSNVFPGILGRVCDRPCEPACRRTRVEDEPVAICRLKRVAADHKDEVADLLPRAPIAKNGKKIALIGAGPASLTVANDLAPLGYDCTVFEALEKPGGLMISNIPSFRLPERVLDEEIGYILDMGVTLKTGHRINSLNDLLSEGYDAVFVGSGAPKGKELNLPGRQEADANIHIGISWLESVAFDHVKSIGKRVLIIGVGNTAMDCCRTSLRLGADDVKVMARKPREFFKASPWELEDAEEENVEIVVNHSPKAFVVENGKLVGMTFELMEYDTDARGRITDTRIVGEKTIPCDDVILAIGQENAFPWIERDLGIEFDKWEVPVVDETTFESTRPGVFFGGDSAFGPKNIIWAVEHGHQAAISIDKHCQGLDVSERLPRGLNLETAKMGHNEWAYSNGYDPSQRRQMTHVELAKRFKDLDTEVELGFDPQQTAVEVERCLNCDVQTVFTASACTECDACIDICPVNCLTITVNGEEADLRQRLSAPADNLDQALYVSEDLPNTGRVMVKDEDLCLHCGLCAERCPTAAWDMALSEIFLPHADDEAAERARRRAAE</sequence>
<dbReference type="Gene3D" id="3.50.50.60">
    <property type="entry name" value="FAD/NAD(P)-binding domain"/>
    <property type="match status" value="2"/>
</dbReference>
<dbReference type="Gene3D" id="3.30.70.20">
    <property type="match status" value="1"/>
</dbReference>
<dbReference type="PRINTS" id="PR00419">
    <property type="entry name" value="ADXRDTASE"/>
</dbReference>
<keyword evidence="2" id="KW-0408">Iron</keyword>
<evidence type="ECO:0000256" key="1">
    <source>
        <dbReference type="ARBA" id="ARBA00022723"/>
    </source>
</evidence>
<dbReference type="InterPro" id="IPR036188">
    <property type="entry name" value="FAD/NAD-bd_sf"/>
</dbReference>
<dbReference type="EMBL" id="JBHRSV010000001">
    <property type="protein sequence ID" value="MFC2924746.1"/>
    <property type="molecule type" value="Genomic_DNA"/>
</dbReference>
<dbReference type="SUPFAM" id="SSF51971">
    <property type="entry name" value="Nucleotide-binding domain"/>
    <property type="match status" value="1"/>
</dbReference>
<dbReference type="PROSITE" id="PS51379">
    <property type="entry name" value="4FE4S_FER_2"/>
    <property type="match status" value="2"/>
</dbReference>
<keyword evidence="1" id="KW-0479">Metal-binding</keyword>
<reference evidence="6" key="1">
    <citation type="journal article" date="2019" name="Int. J. Syst. Evol. Microbiol.">
        <title>The Global Catalogue of Microorganisms (GCM) 10K type strain sequencing project: providing services to taxonomists for standard genome sequencing and annotation.</title>
        <authorList>
            <consortium name="The Broad Institute Genomics Platform"/>
            <consortium name="The Broad Institute Genome Sequencing Center for Infectious Disease"/>
            <person name="Wu L."/>
            <person name="Ma J."/>
        </authorList>
    </citation>
    <scope>NUCLEOTIDE SEQUENCE [LARGE SCALE GENOMIC DNA]</scope>
    <source>
        <strain evidence="6">KCTC 52487</strain>
    </source>
</reference>
<feature type="domain" description="4Fe-4S ferredoxin-type" evidence="4">
    <location>
        <begin position="491"/>
        <end position="520"/>
    </location>
</feature>
<dbReference type="InterPro" id="IPR028261">
    <property type="entry name" value="DPD_II"/>
</dbReference>
<dbReference type="InterPro" id="IPR017900">
    <property type="entry name" value="4Fe4S_Fe_S_CS"/>
</dbReference>
<accession>A0ABV6ZTL4</accession>
<dbReference type="Proteomes" id="UP001595379">
    <property type="component" value="Unassembled WGS sequence"/>
</dbReference>
<organism evidence="5 6">
    <name type="scientific">Hyphobacterium vulgare</name>
    <dbReference type="NCBI Taxonomy" id="1736751"/>
    <lineage>
        <taxon>Bacteria</taxon>
        <taxon>Pseudomonadati</taxon>
        <taxon>Pseudomonadota</taxon>
        <taxon>Alphaproteobacteria</taxon>
        <taxon>Maricaulales</taxon>
        <taxon>Maricaulaceae</taxon>
        <taxon>Hyphobacterium</taxon>
    </lineage>
</organism>
<evidence type="ECO:0000313" key="5">
    <source>
        <dbReference type="EMBL" id="MFC2924746.1"/>
    </source>
</evidence>
<evidence type="ECO:0000256" key="2">
    <source>
        <dbReference type="ARBA" id="ARBA00023004"/>
    </source>
</evidence>
<dbReference type="PANTHER" id="PTHR42783">
    <property type="entry name" value="GLUTAMATE SYNTHASE [NADPH] SMALL CHAIN"/>
    <property type="match status" value="1"/>
</dbReference>
<keyword evidence="6" id="KW-1185">Reference proteome</keyword>
<dbReference type="SUPFAM" id="SSF46548">
    <property type="entry name" value="alpha-helical ferredoxin"/>
    <property type="match status" value="2"/>
</dbReference>
<dbReference type="PROSITE" id="PS00198">
    <property type="entry name" value="4FE4S_FER_1"/>
    <property type="match status" value="2"/>
</dbReference>
<name>A0ABV6ZTL4_9PROT</name>
<dbReference type="Pfam" id="PF07992">
    <property type="entry name" value="Pyr_redox_2"/>
    <property type="match status" value="1"/>
</dbReference>
<dbReference type="Gene3D" id="1.10.1060.10">
    <property type="entry name" value="Alpha-helical ferredoxin"/>
    <property type="match status" value="1"/>
</dbReference>
<evidence type="ECO:0000256" key="3">
    <source>
        <dbReference type="ARBA" id="ARBA00023014"/>
    </source>
</evidence>
<evidence type="ECO:0000313" key="6">
    <source>
        <dbReference type="Proteomes" id="UP001595379"/>
    </source>
</evidence>
<dbReference type="InterPro" id="IPR023753">
    <property type="entry name" value="FAD/NAD-binding_dom"/>
</dbReference>
<dbReference type="RefSeq" id="WP_343163544.1">
    <property type="nucleotide sequence ID" value="NZ_JBHRSV010000001.1"/>
</dbReference>
<dbReference type="PANTHER" id="PTHR42783:SF3">
    <property type="entry name" value="GLUTAMATE SYNTHASE [NADPH] SMALL CHAIN-RELATED"/>
    <property type="match status" value="1"/>
</dbReference>
<keyword evidence="3" id="KW-0411">Iron-sulfur</keyword>
<dbReference type="Pfam" id="PF12838">
    <property type="entry name" value="Fer4_7"/>
    <property type="match status" value="1"/>
</dbReference>
<dbReference type="Pfam" id="PF14691">
    <property type="entry name" value="Fer4_20"/>
    <property type="match status" value="1"/>
</dbReference>
<protein>
    <submittedName>
        <fullName evidence="5">FAD-dependent oxidoreductase</fullName>
    </submittedName>
</protein>
<comment type="caution">
    <text evidence="5">The sequence shown here is derived from an EMBL/GenBank/DDBJ whole genome shotgun (WGS) entry which is preliminary data.</text>
</comment>
<feature type="domain" description="4Fe-4S ferredoxin-type" evidence="4">
    <location>
        <begin position="551"/>
        <end position="581"/>
    </location>
</feature>
<proteinExistence type="predicted"/>
<gene>
    <name evidence="5" type="ORF">ACFOOR_01360</name>
</gene>
<evidence type="ECO:0000259" key="4">
    <source>
        <dbReference type="PROSITE" id="PS51379"/>
    </source>
</evidence>